<dbReference type="EnsemblPlants" id="LPERR10G10710.1">
    <property type="protein sequence ID" value="LPERR10G10710.1"/>
    <property type="gene ID" value="LPERR10G10710"/>
</dbReference>
<protein>
    <submittedName>
        <fullName evidence="2">Uncharacterized protein</fullName>
    </submittedName>
</protein>
<accession>A0A0D9XL00</accession>
<dbReference type="Gramene" id="LPERR10G10710.1">
    <property type="protein sequence ID" value="LPERR10G10710.1"/>
    <property type="gene ID" value="LPERR10G10710"/>
</dbReference>
<reference evidence="3" key="2">
    <citation type="submission" date="2013-12" db="EMBL/GenBank/DDBJ databases">
        <authorList>
            <person name="Yu Y."/>
            <person name="Lee S."/>
            <person name="de Baynast K."/>
            <person name="Wissotski M."/>
            <person name="Liu L."/>
            <person name="Talag J."/>
            <person name="Goicoechea J."/>
            <person name="Angelova A."/>
            <person name="Jetty R."/>
            <person name="Kudrna D."/>
            <person name="Golser W."/>
            <person name="Rivera L."/>
            <person name="Zhang J."/>
            <person name="Wing R."/>
        </authorList>
    </citation>
    <scope>NUCLEOTIDE SEQUENCE</scope>
</reference>
<evidence type="ECO:0000313" key="3">
    <source>
        <dbReference type="Proteomes" id="UP000032180"/>
    </source>
</evidence>
<sequence>MPPAPSAAFPHRRHLLLRLRLPPFTCCRYRPLRHHTAADPTRRCIRRSTSMSPPPIHLATPHRRSTSAPRHAASQIHRSINALPHLPIHLAAPRHDLQGRPAMSTASTTVMRHNHSRFFTFLFPLGIKYPVPNPYSLSLDLPITPLRRRYIASDDAHAYPFATPSPSVRLRAAAPISELAASILGAFSIDIAASTPQVPIHPHAHVPPPRRPRQGATDIPGDAPWRHAAEGGDARRWRTQQERPRRVWRLRRAQRGRATVEDAPRTAEDEGGRARRRARRRVAEVSEAKTARMEAGERVSRRSQRQLLHHVAVPAGLPEEAGIYGVGLLLSSNTKTRGVPIVDARTEAEAKKIYNISKVRNRCFSSILFTDFPIFAIPVKVKSCAYVVKNCLCMLSLIVLGTECLLGNPIVDG</sequence>
<dbReference type="Proteomes" id="UP000032180">
    <property type="component" value="Chromosome 10"/>
</dbReference>
<feature type="region of interest" description="Disordered" evidence="1">
    <location>
        <begin position="46"/>
        <end position="66"/>
    </location>
</feature>
<proteinExistence type="predicted"/>
<organism evidence="2 3">
    <name type="scientific">Leersia perrieri</name>
    <dbReference type="NCBI Taxonomy" id="77586"/>
    <lineage>
        <taxon>Eukaryota</taxon>
        <taxon>Viridiplantae</taxon>
        <taxon>Streptophyta</taxon>
        <taxon>Embryophyta</taxon>
        <taxon>Tracheophyta</taxon>
        <taxon>Spermatophyta</taxon>
        <taxon>Magnoliopsida</taxon>
        <taxon>Liliopsida</taxon>
        <taxon>Poales</taxon>
        <taxon>Poaceae</taxon>
        <taxon>BOP clade</taxon>
        <taxon>Oryzoideae</taxon>
        <taxon>Oryzeae</taxon>
        <taxon>Oryzinae</taxon>
        <taxon>Leersia</taxon>
    </lineage>
</organism>
<feature type="compositionally biased region" description="Basic and acidic residues" evidence="1">
    <location>
        <begin position="258"/>
        <end position="273"/>
    </location>
</feature>
<dbReference type="HOGENOM" id="CLU_666265_0_0_1"/>
<keyword evidence="3" id="KW-1185">Reference proteome</keyword>
<name>A0A0D9XL00_9ORYZ</name>
<feature type="compositionally biased region" description="Basic and acidic residues" evidence="1">
    <location>
        <begin position="224"/>
        <end position="241"/>
    </location>
</feature>
<reference evidence="2" key="3">
    <citation type="submission" date="2015-04" db="UniProtKB">
        <authorList>
            <consortium name="EnsemblPlants"/>
        </authorList>
    </citation>
    <scope>IDENTIFICATION</scope>
</reference>
<reference evidence="2 3" key="1">
    <citation type="submission" date="2012-08" db="EMBL/GenBank/DDBJ databases">
        <title>Oryza genome evolution.</title>
        <authorList>
            <person name="Wing R.A."/>
        </authorList>
    </citation>
    <scope>NUCLEOTIDE SEQUENCE</scope>
</reference>
<evidence type="ECO:0000256" key="1">
    <source>
        <dbReference type="SAM" id="MobiDB-lite"/>
    </source>
</evidence>
<feature type="compositionally biased region" description="Basic residues" evidence="1">
    <location>
        <begin position="202"/>
        <end position="213"/>
    </location>
</feature>
<feature type="region of interest" description="Disordered" evidence="1">
    <location>
        <begin position="255"/>
        <end position="280"/>
    </location>
</feature>
<dbReference type="AlphaFoldDB" id="A0A0D9XL00"/>
<evidence type="ECO:0000313" key="2">
    <source>
        <dbReference type="EnsemblPlants" id="LPERR10G10710.1"/>
    </source>
</evidence>
<feature type="region of interest" description="Disordered" evidence="1">
    <location>
        <begin position="201"/>
        <end position="241"/>
    </location>
</feature>